<dbReference type="Pfam" id="PF10135">
    <property type="entry name" value="Rod-binding"/>
    <property type="match status" value="1"/>
</dbReference>
<protein>
    <submittedName>
        <fullName evidence="2">Flagellar rod assembly protein/muramidase FlgJ</fullName>
    </submittedName>
</protein>
<feature type="domain" description="Flagellar protein FlgJ N-terminal" evidence="1">
    <location>
        <begin position="57"/>
        <end position="103"/>
    </location>
</feature>
<dbReference type="EMBL" id="LAQJ01000213">
    <property type="protein sequence ID" value="KKO19144.1"/>
    <property type="molecule type" value="Genomic_DNA"/>
</dbReference>
<keyword evidence="2" id="KW-0966">Cell projection</keyword>
<evidence type="ECO:0000313" key="2">
    <source>
        <dbReference type="EMBL" id="KKO19144.1"/>
    </source>
</evidence>
<keyword evidence="3" id="KW-1185">Reference proteome</keyword>
<dbReference type="AlphaFoldDB" id="A0A0M2UXF1"/>
<keyword evidence="2" id="KW-0282">Flagellum</keyword>
<organism evidence="2 3">
    <name type="scientific">Candidatus Brocadia fulgida</name>
    <dbReference type="NCBI Taxonomy" id="380242"/>
    <lineage>
        <taxon>Bacteria</taxon>
        <taxon>Pseudomonadati</taxon>
        <taxon>Planctomycetota</taxon>
        <taxon>Candidatus Brocadiia</taxon>
        <taxon>Candidatus Brocadiales</taxon>
        <taxon>Candidatus Brocadiaceae</taxon>
        <taxon>Candidatus Brocadia</taxon>
    </lineage>
</organism>
<sequence>MEHCSSVKSLLLLQPSCVDTIKALRQQEGTKKDDLALKKASQDFESVLINFVVSSLWKTIQKSDLSGENDGGMETYTEIMHATLSQDIASKGGLGVAPLIYEQLIRNKALAEGAPVLSVRKDVACTQGSPRKGTDSALCCTEEKGLKGVVQP</sequence>
<reference evidence="2 3" key="1">
    <citation type="journal article" date="2013" name="BMC Microbiol.">
        <title>Identification of the type II cytochrome c maturation pathway in anammox bacteria by comparative genomics.</title>
        <authorList>
            <person name="Ferousi C."/>
            <person name="Speth D.R."/>
            <person name="Reimann J."/>
            <person name="Op den Camp H.J."/>
            <person name="Allen J.W."/>
            <person name="Keltjens J.T."/>
            <person name="Jetten M.S."/>
        </authorList>
    </citation>
    <scope>NUCLEOTIDE SEQUENCE [LARGE SCALE GENOMIC DNA]</scope>
    <source>
        <strain evidence="2">RU1</strain>
    </source>
</reference>
<name>A0A0M2UXF1_9BACT</name>
<proteinExistence type="predicted"/>
<evidence type="ECO:0000313" key="3">
    <source>
        <dbReference type="Proteomes" id="UP000034954"/>
    </source>
</evidence>
<accession>A0A0M2UXF1</accession>
<gene>
    <name evidence="2" type="ORF">BROFUL_02127</name>
</gene>
<comment type="caution">
    <text evidence="2">The sequence shown here is derived from an EMBL/GenBank/DDBJ whole genome shotgun (WGS) entry which is preliminary data.</text>
</comment>
<dbReference type="Proteomes" id="UP000034954">
    <property type="component" value="Unassembled WGS sequence"/>
</dbReference>
<keyword evidence="2" id="KW-0969">Cilium</keyword>
<dbReference type="InterPro" id="IPR019301">
    <property type="entry name" value="Flagellar_prot_FlgJ_N"/>
</dbReference>
<evidence type="ECO:0000259" key="1">
    <source>
        <dbReference type="Pfam" id="PF10135"/>
    </source>
</evidence>